<proteinExistence type="predicted"/>
<dbReference type="EMBL" id="JAPWTJ010000517">
    <property type="protein sequence ID" value="KAJ8977702.1"/>
    <property type="molecule type" value="Genomic_DNA"/>
</dbReference>
<dbReference type="PANTHER" id="PTHR16231:SF4">
    <property type="entry name" value="COMM DOMAIN-CONTAINING PROTEIN 4"/>
    <property type="match status" value="1"/>
</dbReference>
<protein>
    <submittedName>
        <fullName evidence="1">Uncharacterized protein</fullName>
    </submittedName>
</protein>
<dbReference type="Proteomes" id="UP001162164">
    <property type="component" value="Unassembled WGS sequence"/>
</dbReference>
<dbReference type="Pfam" id="PF21672">
    <property type="entry name" value="COMM_HN"/>
    <property type="match status" value="1"/>
</dbReference>
<organism evidence="1 2">
    <name type="scientific">Molorchus minor</name>
    <dbReference type="NCBI Taxonomy" id="1323400"/>
    <lineage>
        <taxon>Eukaryota</taxon>
        <taxon>Metazoa</taxon>
        <taxon>Ecdysozoa</taxon>
        <taxon>Arthropoda</taxon>
        <taxon>Hexapoda</taxon>
        <taxon>Insecta</taxon>
        <taxon>Pterygota</taxon>
        <taxon>Neoptera</taxon>
        <taxon>Endopterygota</taxon>
        <taxon>Coleoptera</taxon>
        <taxon>Polyphaga</taxon>
        <taxon>Cucujiformia</taxon>
        <taxon>Chrysomeloidea</taxon>
        <taxon>Cerambycidae</taxon>
        <taxon>Lamiinae</taxon>
        <taxon>Monochamini</taxon>
        <taxon>Molorchus</taxon>
    </lineage>
</organism>
<comment type="caution">
    <text evidence="1">The sequence shown here is derived from an EMBL/GenBank/DDBJ whole genome shotgun (WGS) entry which is preliminary data.</text>
</comment>
<evidence type="ECO:0000313" key="2">
    <source>
        <dbReference type="Proteomes" id="UP001162164"/>
    </source>
</evidence>
<sequence length="212" mass="23413">MFVWCGSLLGLDYPSGQPWSNPFSLTNEKSSQINRNSTVPLKVDSLIPIQNEVPFLWEADCPDWVLVEINTLSRLSSVKLKILGQVVAQGILNPPKKAEKLFSESKLDPDIDLKACIACLTFIITSTVRFNCDSSALQSELQQLGLPREHSTCIKRITDEHSSSLTAKLSASSLKVNPLEDFSARVDQSINCAILDLVIGNEKNLLPSHHIL</sequence>
<evidence type="ECO:0000313" key="1">
    <source>
        <dbReference type="EMBL" id="KAJ8977702.1"/>
    </source>
</evidence>
<name>A0ABQ9JJ48_9CUCU</name>
<gene>
    <name evidence="1" type="ORF">NQ317_005435</name>
</gene>
<dbReference type="PANTHER" id="PTHR16231">
    <property type="entry name" value="COMM DOMAIN-CONTAINING PROTEIN 4-8 FAMILY MEMBER"/>
    <property type="match status" value="1"/>
</dbReference>
<dbReference type="InterPro" id="IPR047155">
    <property type="entry name" value="COMMD4/6/7/8"/>
</dbReference>
<accession>A0ABQ9JJ48</accession>
<keyword evidence="2" id="KW-1185">Reference proteome</keyword>
<reference evidence="1" key="1">
    <citation type="journal article" date="2023" name="Insect Mol. Biol.">
        <title>Genome sequencing provides insights into the evolution of gene families encoding plant cell wall-degrading enzymes in longhorned beetles.</title>
        <authorList>
            <person name="Shin N.R."/>
            <person name="Okamura Y."/>
            <person name="Kirsch R."/>
            <person name="Pauchet Y."/>
        </authorList>
    </citation>
    <scope>NUCLEOTIDE SEQUENCE</scope>
    <source>
        <strain evidence="1">MMC_N1</strain>
    </source>
</reference>